<dbReference type="RefSeq" id="WP_316660990.1">
    <property type="nucleotide sequence ID" value="NZ_JAWHTF010000001.1"/>
</dbReference>
<evidence type="ECO:0000256" key="1">
    <source>
        <dbReference type="SAM" id="Phobius"/>
    </source>
</evidence>
<keyword evidence="1" id="KW-0472">Membrane</keyword>
<feature type="transmembrane region" description="Helical" evidence="1">
    <location>
        <begin position="45"/>
        <end position="62"/>
    </location>
</feature>
<sequence>MFSKTNLISTLVGAIWTYFGGFFLWEVVGPYFFSSNEESNPEHLHLIIACLITAFAFSTIYSKWARGHHSVSEGAQFGLWVGILIGFGERWFDLAFSHMALGDTIVNGILNLVVFTVLGIITSLIYGKFSSASTE</sequence>
<name>A0ABU3U3Z4_9FLAO</name>
<dbReference type="Proteomes" id="UP001268651">
    <property type="component" value="Unassembled WGS sequence"/>
</dbReference>
<proteinExistence type="predicted"/>
<comment type="caution">
    <text evidence="2">The sequence shown here is derived from an EMBL/GenBank/DDBJ whole genome shotgun (WGS) entry which is preliminary data.</text>
</comment>
<evidence type="ECO:0008006" key="4">
    <source>
        <dbReference type="Google" id="ProtNLM"/>
    </source>
</evidence>
<protein>
    <recommendedName>
        <fullName evidence="4">DUF1761 domain-containing protein</fullName>
    </recommendedName>
</protein>
<evidence type="ECO:0000313" key="3">
    <source>
        <dbReference type="Proteomes" id="UP001268651"/>
    </source>
</evidence>
<evidence type="ECO:0000313" key="2">
    <source>
        <dbReference type="EMBL" id="MDU8885129.1"/>
    </source>
</evidence>
<feature type="transmembrane region" description="Helical" evidence="1">
    <location>
        <begin position="7"/>
        <end position="25"/>
    </location>
</feature>
<keyword evidence="3" id="KW-1185">Reference proteome</keyword>
<feature type="transmembrane region" description="Helical" evidence="1">
    <location>
        <begin position="104"/>
        <end position="126"/>
    </location>
</feature>
<reference evidence="2 3" key="1">
    <citation type="submission" date="2023-10" db="EMBL/GenBank/DDBJ databases">
        <title>Marimonas sp. nov. isolated from tidal mud flat.</title>
        <authorList>
            <person name="Jaincy N.J."/>
            <person name="Srinivasan S."/>
            <person name="Lee S.-S."/>
        </authorList>
    </citation>
    <scope>NUCLEOTIDE SEQUENCE [LARGE SCALE GENOMIC DNA]</scope>
    <source>
        <strain evidence="2 3">MJ-SS3</strain>
    </source>
</reference>
<keyword evidence="1" id="KW-1133">Transmembrane helix</keyword>
<gene>
    <name evidence="2" type="ORF">RXV94_03080</name>
</gene>
<organism evidence="2 3">
    <name type="scientific">Gilvirhabdus luticola</name>
    <dbReference type="NCBI Taxonomy" id="3079858"/>
    <lineage>
        <taxon>Bacteria</taxon>
        <taxon>Pseudomonadati</taxon>
        <taxon>Bacteroidota</taxon>
        <taxon>Flavobacteriia</taxon>
        <taxon>Flavobacteriales</taxon>
        <taxon>Flavobacteriaceae</taxon>
        <taxon>Gilvirhabdus</taxon>
    </lineage>
</organism>
<dbReference type="EMBL" id="JAWHTF010000001">
    <property type="protein sequence ID" value="MDU8885129.1"/>
    <property type="molecule type" value="Genomic_DNA"/>
</dbReference>
<keyword evidence="1" id="KW-0812">Transmembrane</keyword>
<accession>A0ABU3U3Z4</accession>